<dbReference type="Gene3D" id="1.10.1740.10">
    <property type="match status" value="1"/>
</dbReference>
<dbReference type="NCBIfam" id="TIGR02937">
    <property type="entry name" value="sigma70-ECF"/>
    <property type="match status" value="1"/>
</dbReference>
<dbReference type="InterPro" id="IPR052704">
    <property type="entry name" value="ECF_Sigma-70_Domain"/>
</dbReference>
<dbReference type="Gene3D" id="1.10.10.10">
    <property type="entry name" value="Winged helix-like DNA-binding domain superfamily/Winged helix DNA-binding domain"/>
    <property type="match status" value="1"/>
</dbReference>
<comment type="caution">
    <text evidence="8">The sequence shown here is derived from an EMBL/GenBank/DDBJ whole genome shotgun (WGS) entry which is preliminary data.</text>
</comment>
<dbReference type="PANTHER" id="PTHR30173">
    <property type="entry name" value="SIGMA 19 FACTOR"/>
    <property type="match status" value="1"/>
</dbReference>
<keyword evidence="5" id="KW-0804">Transcription</keyword>
<evidence type="ECO:0000256" key="3">
    <source>
        <dbReference type="ARBA" id="ARBA00023015"/>
    </source>
</evidence>
<dbReference type="InterPro" id="IPR013324">
    <property type="entry name" value="RNA_pol_sigma_r3/r4-like"/>
</dbReference>
<dbReference type="GO" id="GO:0016987">
    <property type="term" value="F:sigma factor activity"/>
    <property type="evidence" value="ECO:0007669"/>
    <property type="project" value="UniProtKB-KW"/>
</dbReference>
<dbReference type="Proteomes" id="UP000265768">
    <property type="component" value="Unassembled WGS sequence"/>
</dbReference>
<reference evidence="8 9" key="1">
    <citation type="submission" date="2018-09" db="EMBL/GenBank/DDBJ databases">
        <title>YIM 75507 draft genome.</title>
        <authorList>
            <person name="Tang S."/>
            <person name="Feng Y."/>
        </authorList>
    </citation>
    <scope>NUCLEOTIDE SEQUENCE [LARGE SCALE GENOMIC DNA]</scope>
    <source>
        <strain evidence="8 9">YIM 75507</strain>
    </source>
</reference>
<evidence type="ECO:0000313" key="8">
    <source>
        <dbReference type="EMBL" id="RJL22939.1"/>
    </source>
</evidence>
<dbReference type="InterPro" id="IPR007627">
    <property type="entry name" value="RNA_pol_sigma70_r2"/>
</dbReference>
<evidence type="ECO:0000256" key="4">
    <source>
        <dbReference type="ARBA" id="ARBA00023082"/>
    </source>
</evidence>
<comment type="subunit">
    <text evidence="2">Interacts transiently with the RNA polymerase catalytic core formed by RpoA, RpoB, RpoC and RpoZ (2 alpha, 1 beta, 1 beta' and 1 omega subunit) to form the RNA polymerase holoenzyme that can initiate transcription.</text>
</comment>
<dbReference type="InterPro" id="IPR013249">
    <property type="entry name" value="RNA_pol_sigma70_r4_t2"/>
</dbReference>
<dbReference type="Pfam" id="PF04542">
    <property type="entry name" value="Sigma70_r2"/>
    <property type="match status" value="1"/>
</dbReference>
<feature type="domain" description="RNA polymerase sigma factor 70 region 4 type 2" evidence="7">
    <location>
        <begin position="98"/>
        <end position="149"/>
    </location>
</feature>
<evidence type="ECO:0000256" key="1">
    <source>
        <dbReference type="ARBA" id="ARBA00010641"/>
    </source>
</evidence>
<evidence type="ECO:0000256" key="2">
    <source>
        <dbReference type="ARBA" id="ARBA00011344"/>
    </source>
</evidence>
<keyword evidence="9" id="KW-1185">Reference proteome</keyword>
<dbReference type="OrthoDB" id="3211555at2"/>
<keyword evidence="4" id="KW-0731">Sigma factor</keyword>
<dbReference type="GO" id="GO:0006352">
    <property type="term" value="P:DNA-templated transcription initiation"/>
    <property type="evidence" value="ECO:0007669"/>
    <property type="project" value="InterPro"/>
</dbReference>
<dbReference type="EMBL" id="QZEY01000020">
    <property type="protein sequence ID" value="RJL22939.1"/>
    <property type="molecule type" value="Genomic_DNA"/>
</dbReference>
<dbReference type="InterPro" id="IPR013325">
    <property type="entry name" value="RNA_pol_sigma_r2"/>
</dbReference>
<evidence type="ECO:0000259" key="7">
    <source>
        <dbReference type="Pfam" id="PF08281"/>
    </source>
</evidence>
<comment type="similarity">
    <text evidence="1">Belongs to the sigma-70 factor family. ECF subfamily.</text>
</comment>
<dbReference type="InterPro" id="IPR014284">
    <property type="entry name" value="RNA_pol_sigma-70_dom"/>
</dbReference>
<dbReference type="SUPFAM" id="SSF54427">
    <property type="entry name" value="NTF2-like"/>
    <property type="match status" value="1"/>
</dbReference>
<feature type="domain" description="RNA polymerase sigma-70 region 2" evidence="6">
    <location>
        <begin position="3"/>
        <end position="66"/>
    </location>
</feature>
<gene>
    <name evidence="8" type="ORF">D5H75_33670</name>
</gene>
<dbReference type="Gene3D" id="3.10.450.50">
    <property type="match status" value="1"/>
</dbReference>
<dbReference type="Pfam" id="PF08281">
    <property type="entry name" value="Sigma70_r4_2"/>
    <property type="match status" value="1"/>
</dbReference>
<evidence type="ECO:0000256" key="5">
    <source>
        <dbReference type="ARBA" id="ARBA00023163"/>
    </source>
</evidence>
<dbReference type="NCBIfam" id="NF007214">
    <property type="entry name" value="PRK09636.1"/>
    <property type="match status" value="1"/>
</dbReference>
<dbReference type="RefSeq" id="WP_119930637.1">
    <property type="nucleotide sequence ID" value="NZ_QZEY01000020.1"/>
</dbReference>
<dbReference type="InterPro" id="IPR032710">
    <property type="entry name" value="NTF2-like_dom_sf"/>
</dbReference>
<accession>A0A3A4A574</accession>
<evidence type="ECO:0000313" key="9">
    <source>
        <dbReference type="Proteomes" id="UP000265768"/>
    </source>
</evidence>
<dbReference type="SUPFAM" id="SSF88659">
    <property type="entry name" value="Sigma3 and sigma4 domains of RNA polymerase sigma factors"/>
    <property type="match status" value="1"/>
</dbReference>
<evidence type="ECO:0000259" key="6">
    <source>
        <dbReference type="Pfam" id="PF04542"/>
    </source>
</evidence>
<dbReference type="PANTHER" id="PTHR30173:SF36">
    <property type="entry name" value="ECF RNA POLYMERASE SIGMA FACTOR SIGJ"/>
    <property type="match status" value="1"/>
</dbReference>
<dbReference type="SUPFAM" id="SSF88946">
    <property type="entry name" value="Sigma2 domain of RNA polymerase sigma factors"/>
    <property type="match status" value="1"/>
</dbReference>
<proteinExistence type="inferred from homology"/>
<keyword evidence="3" id="KW-0805">Transcription regulation</keyword>
<dbReference type="InterPro" id="IPR036388">
    <property type="entry name" value="WH-like_DNA-bd_sf"/>
</dbReference>
<dbReference type="GO" id="GO:0003677">
    <property type="term" value="F:DNA binding"/>
    <property type="evidence" value="ECO:0007669"/>
    <property type="project" value="InterPro"/>
</dbReference>
<name>A0A3A4A574_9ACTN</name>
<organism evidence="8 9">
    <name type="scientific">Bailinhaonella thermotolerans</name>
    <dbReference type="NCBI Taxonomy" id="1070861"/>
    <lineage>
        <taxon>Bacteria</taxon>
        <taxon>Bacillati</taxon>
        <taxon>Actinomycetota</taxon>
        <taxon>Actinomycetes</taxon>
        <taxon>Streptosporangiales</taxon>
        <taxon>Streptosporangiaceae</taxon>
        <taxon>Bailinhaonella</taxon>
    </lineage>
</organism>
<sequence length="299" mass="32679">MAFERHRDLLFGVAYRILGRVADAEDVLQEAWLRWSKVADEEIGDPEAYLVTVTTRLAVDRLRRIRARRETYPGPWLPEPVLTGDLADDVVRAESVSMALLVVLETLSPVERAVFVLHDVFEVPYGEVAAVLGKSEPAVRKLASRARAHVRERRRRFDADAATWRAVTDRFIDACLHGGIEGLMELLAPDVELIADGGGRALAPRRAVAGAEKVARFVLKVMAVQPAFRRSAGLAPATKIGFALVTANGGPAIVLSAERRPIALFQVTARDGKIGTCYMLVNPDKFAGLVSQEAGVPRP</sequence>
<dbReference type="AlphaFoldDB" id="A0A3A4A574"/>
<protein>
    <submittedName>
        <fullName evidence="8">Sigma-70 family RNA polymerase sigma factor</fullName>
    </submittedName>
</protein>